<keyword evidence="3" id="KW-1185">Reference proteome</keyword>
<evidence type="ECO:0000313" key="3">
    <source>
        <dbReference type="Proteomes" id="UP000094336"/>
    </source>
</evidence>
<feature type="compositionally biased region" description="Basic and acidic residues" evidence="1">
    <location>
        <begin position="757"/>
        <end position="798"/>
    </location>
</feature>
<dbReference type="Pfam" id="PF08700">
    <property type="entry name" value="VPS51_Exo84_N"/>
    <property type="match status" value="1"/>
</dbReference>
<accession>A0A1E3QYV8</accession>
<feature type="compositionally biased region" description="Polar residues" evidence="1">
    <location>
        <begin position="821"/>
        <end position="830"/>
    </location>
</feature>
<protein>
    <submittedName>
        <fullName evidence="2">Uncharacterized protein</fullName>
    </submittedName>
</protein>
<dbReference type="AlphaFoldDB" id="A0A1E3QYV8"/>
<dbReference type="OrthoDB" id="46189at2759"/>
<dbReference type="Proteomes" id="UP000094336">
    <property type="component" value="Unassembled WGS sequence"/>
</dbReference>
<gene>
    <name evidence="2" type="ORF">BABINDRAFT_173656</name>
</gene>
<dbReference type="EMBL" id="KV454426">
    <property type="protein sequence ID" value="ODQ82816.1"/>
    <property type="molecule type" value="Genomic_DNA"/>
</dbReference>
<sequence length="909" mass="101430">MDGILQSENPHEATHDLFVSYPVAQIHTISKQVLLEALLKKAELTGLVKEKYRDLLNVADDIHAMSSLSQRLHYQLSDLCYEQNGFRHQNHGQERYLANFARFSDFAAPSNAAFTHDRTVLLRGVVHEMVTLYGIGKTVPNVELAKLIYVVESAFPELAQDQLLSRQLHDFKVVLVAGLLRSIANCDLSEEEDSEIESEERLLQQLIIVAILQRSEPREVLRMFLAQRVHRIKGQLSGALSQIHIEALLKLVNNTLYYAIALYTRKFGASFAREVSNLDTLKLARTQDSFYESILLDQMTESVTYTESTSEVADLHTQLDGFKETTNQLLSARFRAHIDAVSHKKSIVGLVAFTTHFLLAFKAFPSLLSSEVVGSTLLLLVDRISDICSEKIASIQPLVSQFMDSSGVHADSPVFHSLVSLDLAKLSDNADFDQFMLKISGFINNKAFLGVSAVSAIIDKVDGWYEDLEHVYEVLDRQTSASASLTFTLLRSNDKAEYFNNAINYNNPIIDATYSVVNDFDEEENHDAFFARVSSFWVDIADTMSEKYLQIMVACSADLQQKFAVISKDLGDKLDQYSAGASRAKNLYYLLKMVTDLREKVEIIARFDLTSVSIASLRADFSALITKLLTEITVREIPDSFAFYSTLQRQLVADRLAAPSEGSVVLQPSYALLKLLYRLADKYTMKAEFGSSCVALFDVPEWHGEVKQVLLHEILRGIGTSIRGVLKSCNVECESVEAVQCKSEETVPRSLKKSKTQRKDVGKKAKTDKSKETGVSEKEEIAPDSKEVAASDSEKVTDLEEATTLDSKESSNLPVEIQEPETANTESSSLSISPEQVCRVYVDTMALSVIFDSDSSTTSQISDITKSLRQMVTTDSSDTVQLMSAESDIVEKLKHWLKSNQVGLLPLTM</sequence>
<dbReference type="RefSeq" id="XP_018988144.1">
    <property type="nucleotide sequence ID" value="XM_019130945.1"/>
</dbReference>
<dbReference type="GeneID" id="30148798"/>
<organism evidence="2 3">
    <name type="scientific">Babjeviella inositovora NRRL Y-12698</name>
    <dbReference type="NCBI Taxonomy" id="984486"/>
    <lineage>
        <taxon>Eukaryota</taxon>
        <taxon>Fungi</taxon>
        <taxon>Dikarya</taxon>
        <taxon>Ascomycota</taxon>
        <taxon>Saccharomycotina</taxon>
        <taxon>Pichiomycetes</taxon>
        <taxon>Serinales incertae sedis</taxon>
        <taxon>Babjeviella</taxon>
    </lineage>
</organism>
<name>A0A1E3QYV8_9ASCO</name>
<proteinExistence type="predicted"/>
<feature type="region of interest" description="Disordered" evidence="1">
    <location>
        <begin position="747"/>
        <end position="830"/>
    </location>
</feature>
<evidence type="ECO:0000313" key="2">
    <source>
        <dbReference type="EMBL" id="ODQ82816.1"/>
    </source>
</evidence>
<evidence type="ECO:0000256" key="1">
    <source>
        <dbReference type="SAM" id="MobiDB-lite"/>
    </source>
</evidence>
<reference evidence="3" key="1">
    <citation type="submission" date="2016-05" db="EMBL/GenBank/DDBJ databases">
        <title>Comparative genomics of biotechnologically important yeasts.</title>
        <authorList>
            <consortium name="DOE Joint Genome Institute"/>
            <person name="Riley R."/>
            <person name="Haridas S."/>
            <person name="Wolfe K.H."/>
            <person name="Lopes M.R."/>
            <person name="Hittinger C.T."/>
            <person name="Goker M."/>
            <person name="Salamov A."/>
            <person name="Wisecaver J."/>
            <person name="Long T.M."/>
            <person name="Aerts A.L."/>
            <person name="Barry K."/>
            <person name="Choi C."/>
            <person name="Clum A."/>
            <person name="Coughlan A.Y."/>
            <person name="Deshpande S."/>
            <person name="Douglass A.P."/>
            <person name="Hanson S.J."/>
            <person name="Klenk H.-P."/>
            <person name="Labutti K."/>
            <person name="Lapidus A."/>
            <person name="Lindquist E."/>
            <person name="Lipzen A."/>
            <person name="Meier-Kolthoff J.P."/>
            <person name="Ohm R.A."/>
            <person name="Otillar R.P."/>
            <person name="Pangilinan J."/>
            <person name="Peng Y."/>
            <person name="Rokas A."/>
            <person name="Rosa C.A."/>
            <person name="Scheuner C."/>
            <person name="Sibirny A.A."/>
            <person name="Slot J.C."/>
            <person name="Stielow J.B."/>
            <person name="Sun H."/>
            <person name="Kurtzman C.P."/>
            <person name="Blackwell M."/>
            <person name="Grigoriev I.V."/>
            <person name="Jeffries T.W."/>
        </authorList>
    </citation>
    <scope>NUCLEOTIDE SEQUENCE [LARGE SCALE GENOMIC DNA]</scope>
    <source>
        <strain evidence="3">NRRL Y-12698</strain>
    </source>
</reference>